<dbReference type="PRINTS" id="PR01703">
    <property type="entry name" value="MNSODISMTASE"/>
</dbReference>
<name>A0A2K9N6X7_9PROT</name>
<dbReference type="Pfam" id="PF02777">
    <property type="entry name" value="Sod_Fe_C"/>
    <property type="match status" value="1"/>
</dbReference>
<dbReference type="InterPro" id="IPR001189">
    <property type="entry name" value="Mn/Fe_SOD"/>
</dbReference>
<organism evidence="6 7">
    <name type="scientific">Niveispirillum cyanobacteriorum</name>
    <dbReference type="NCBI Taxonomy" id="1612173"/>
    <lineage>
        <taxon>Bacteria</taxon>
        <taxon>Pseudomonadati</taxon>
        <taxon>Pseudomonadota</taxon>
        <taxon>Alphaproteobacteria</taxon>
        <taxon>Rhodospirillales</taxon>
        <taxon>Azospirillaceae</taxon>
        <taxon>Niveispirillum</taxon>
    </lineage>
</organism>
<dbReference type="InterPro" id="IPR036324">
    <property type="entry name" value="Mn/Fe_SOD_N_sf"/>
</dbReference>
<dbReference type="SUPFAM" id="SSF54719">
    <property type="entry name" value="Fe,Mn superoxide dismutase (SOD), C-terminal domain"/>
    <property type="match status" value="1"/>
</dbReference>
<dbReference type="AlphaFoldDB" id="A0A2K9N6X7"/>
<evidence type="ECO:0000256" key="1">
    <source>
        <dbReference type="ARBA" id="ARBA00008714"/>
    </source>
</evidence>
<dbReference type="FunFam" id="1.10.287.990:FF:000001">
    <property type="entry name" value="Superoxide dismutase"/>
    <property type="match status" value="1"/>
</dbReference>
<dbReference type="SUPFAM" id="SSF46609">
    <property type="entry name" value="Fe,Mn superoxide dismutase (SOD), N-terminal domain"/>
    <property type="match status" value="1"/>
</dbReference>
<dbReference type="EC" id="1.15.1.1" evidence="2 5"/>
<protein>
    <recommendedName>
        <fullName evidence="2 5">Superoxide dismutase</fullName>
        <ecNumber evidence="2 5">1.15.1.1</ecNumber>
    </recommendedName>
</protein>
<dbReference type="InterPro" id="IPR019831">
    <property type="entry name" value="Mn/Fe_SOD_N"/>
</dbReference>
<dbReference type="InterPro" id="IPR019832">
    <property type="entry name" value="Mn/Fe_SOD_C"/>
</dbReference>
<dbReference type="FunFam" id="3.55.40.20:FF:000004">
    <property type="entry name" value="Superoxide dismutase [Fe]"/>
    <property type="match status" value="1"/>
</dbReference>
<accession>A0A2K9N6X7</accession>
<dbReference type="Gene3D" id="1.10.287.990">
    <property type="entry name" value="Fe,Mn superoxide dismutase (SOD) domain"/>
    <property type="match status" value="1"/>
</dbReference>
<sequence>MTRFVKAPQGQGITLDRRQLLVTGLAAGVAGMAGAVPAMAQAPSPYTLPALSYAPTALEPHIDAQTMEIHHGKHHQAYVTNLNNALADHGQLQKLSLAELLTKLSELPESVRTAVRNNGGGHANHSMFWSIMGPGAGGAPTGAVAKAIDGSFGGFDAFKKAFNEAGAKQFGSGWVFVTLAPDGKLLIQAKPNQDTPLMEGKPVLMGNDVWEHAYYLKYQNRRADYLAAWWNLVNWQAVNDRLARITKGEVI</sequence>
<gene>
    <name evidence="6" type="ORF">C0V82_00250</name>
</gene>
<dbReference type="GO" id="GO:0046872">
    <property type="term" value="F:metal ion binding"/>
    <property type="evidence" value="ECO:0007669"/>
    <property type="project" value="UniProtKB-KW"/>
</dbReference>
<dbReference type="Gene3D" id="3.55.40.20">
    <property type="entry name" value="Iron/manganese superoxide dismutase, C-terminal domain"/>
    <property type="match status" value="1"/>
</dbReference>
<dbReference type="GO" id="GO:0004784">
    <property type="term" value="F:superoxide dismutase activity"/>
    <property type="evidence" value="ECO:0007669"/>
    <property type="project" value="UniProtKB-EC"/>
</dbReference>
<dbReference type="PROSITE" id="PS00088">
    <property type="entry name" value="SOD_MN"/>
    <property type="match status" value="1"/>
</dbReference>
<reference evidence="6 7" key="1">
    <citation type="submission" date="2017-12" db="EMBL/GenBank/DDBJ databases">
        <title>Genomes of bacteria within cyanobacterial aggregates.</title>
        <authorList>
            <person name="Cai H."/>
        </authorList>
    </citation>
    <scope>NUCLEOTIDE SEQUENCE [LARGE SCALE GENOMIC DNA]</scope>
    <source>
        <strain evidence="6 7">TH16</strain>
    </source>
</reference>
<evidence type="ECO:0000256" key="4">
    <source>
        <dbReference type="ARBA" id="ARBA00023002"/>
    </source>
</evidence>
<dbReference type="InterPro" id="IPR036314">
    <property type="entry name" value="SOD_C_sf"/>
</dbReference>
<dbReference type="GO" id="GO:0005737">
    <property type="term" value="C:cytoplasm"/>
    <property type="evidence" value="ECO:0007669"/>
    <property type="project" value="TreeGrafter"/>
</dbReference>
<dbReference type="RefSeq" id="WP_102110619.1">
    <property type="nucleotide sequence ID" value="NZ_BMGN01000005.1"/>
</dbReference>
<dbReference type="PROSITE" id="PS51318">
    <property type="entry name" value="TAT"/>
    <property type="match status" value="1"/>
</dbReference>
<keyword evidence="3 5" id="KW-0479">Metal-binding</keyword>
<dbReference type="EMBL" id="CP025611">
    <property type="protein sequence ID" value="AUN28857.1"/>
    <property type="molecule type" value="Genomic_DNA"/>
</dbReference>
<dbReference type="PANTHER" id="PTHR43595">
    <property type="entry name" value="37S RIBOSOMAL PROTEIN S26, MITOCHONDRIAL"/>
    <property type="match status" value="1"/>
</dbReference>
<evidence type="ECO:0000256" key="2">
    <source>
        <dbReference type="ARBA" id="ARBA00012682"/>
    </source>
</evidence>
<dbReference type="PANTHER" id="PTHR43595:SF2">
    <property type="entry name" value="SMALL RIBOSOMAL SUBUNIT PROTEIN MS42"/>
    <property type="match status" value="1"/>
</dbReference>
<evidence type="ECO:0000313" key="7">
    <source>
        <dbReference type="Proteomes" id="UP000234752"/>
    </source>
</evidence>
<evidence type="ECO:0000256" key="3">
    <source>
        <dbReference type="ARBA" id="ARBA00022723"/>
    </source>
</evidence>
<dbReference type="InterPro" id="IPR019833">
    <property type="entry name" value="Mn/Fe_SOD_BS"/>
</dbReference>
<evidence type="ECO:0000256" key="5">
    <source>
        <dbReference type="RuleBase" id="RU000414"/>
    </source>
</evidence>
<dbReference type="PIRSF" id="PIRSF000349">
    <property type="entry name" value="SODismutase"/>
    <property type="match status" value="1"/>
</dbReference>
<dbReference type="Pfam" id="PF00081">
    <property type="entry name" value="Sod_Fe_N"/>
    <property type="match status" value="1"/>
</dbReference>
<keyword evidence="4 5" id="KW-0560">Oxidoreductase</keyword>
<comment type="similarity">
    <text evidence="1 5">Belongs to the iron/manganese superoxide dismutase family.</text>
</comment>
<comment type="function">
    <text evidence="5">Destroys radicals which are normally produced within the cells and which are toxic to biological systems.</text>
</comment>
<dbReference type="InterPro" id="IPR006311">
    <property type="entry name" value="TAT_signal"/>
</dbReference>
<dbReference type="KEGG" id="ncb:C0V82_00250"/>
<comment type="catalytic activity">
    <reaction evidence="5">
        <text>2 superoxide + 2 H(+) = H2O2 + O2</text>
        <dbReference type="Rhea" id="RHEA:20696"/>
        <dbReference type="ChEBI" id="CHEBI:15378"/>
        <dbReference type="ChEBI" id="CHEBI:15379"/>
        <dbReference type="ChEBI" id="CHEBI:16240"/>
        <dbReference type="ChEBI" id="CHEBI:18421"/>
        <dbReference type="EC" id="1.15.1.1"/>
    </reaction>
</comment>
<dbReference type="Proteomes" id="UP000234752">
    <property type="component" value="Chromosome eg_1"/>
</dbReference>
<keyword evidence="7" id="KW-1185">Reference proteome</keyword>
<evidence type="ECO:0000313" key="6">
    <source>
        <dbReference type="EMBL" id="AUN28857.1"/>
    </source>
</evidence>
<proteinExistence type="inferred from homology"/>